<dbReference type="GO" id="GO:0022627">
    <property type="term" value="C:cytosolic small ribosomal subunit"/>
    <property type="evidence" value="ECO:0007669"/>
    <property type="project" value="UniProtKB-UniRule"/>
</dbReference>
<evidence type="ECO:0000256" key="6">
    <source>
        <dbReference type="NCBIfam" id="TIGR01008"/>
    </source>
</evidence>
<feature type="domain" description="KH type-2" evidence="8">
    <location>
        <begin position="22"/>
        <end position="91"/>
    </location>
</feature>
<dbReference type="SUPFAM" id="SSF54821">
    <property type="entry name" value="Ribosomal protein S3 C-terminal domain"/>
    <property type="match status" value="1"/>
</dbReference>
<accession>A0A075FPT7</accession>
<dbReference type="AlphaFoldDB" id="A0A075FPT7"/>
<evidence type="ECO:0000256" key="5">
    <source>
        <dbReference type="ARBA" id="ARBA00023274"/>
    </source>
</evidence>
<dbReference type="GO" id="GO:0019843">
    <property type="term" value="F:rRNA binding"/>
    <property type="evidence" value="ECO:0007669"/>
    <property type="project" value="UniProtKB-KW"/>
</dbReference>
<evidence type="ECO:0000256" key="4">
    <source>
        <dbReference type="ARBA" id="ARBA00022980"/>
    </source>
</evidence>
<dbReference type="InterPro" id="IPR057258">
    <property type="entry name" value="Ribosomal_uS3"/>
</dbReference>
<dbReference type="Gene3D" id="3.30.1140.32">
    <property type="entry name" value="Ribosomal protein S3, C-terminal domain"/>
    <property type="match status" value="1"/>
</dbReference>
<evidence type="ECO:0000256" key="1">
    <source>
        <dbReference type="ARBA" id="ARBA00010761"/>
    </source>
</evidence>
<dbReference type="InterPro" id="IPR004087">
    <property type="entry name" value="KH_dom"/>
</dbReference>
<keyword evidence="4 9" id="KW-0689">Ribosomal protein</keyword>
<dbReference type="InterPro" id="IPR015946">
    <property type="entry name" value="KH_dom-like_a/b"/>
</dbReference>
<dbReference type="SUPFAM" id="SSF54814">
    <property type="entry name" value="Prokaryotic type KH domain (KH-domain type II)"/>
    <property type="match status" value="1"/>
</dbReference>
<keyword evidence="5" id="KW-0687">Ribonucleoprotein</keyword>
<dbReference type="InterPro" id="IPR004044">
    <property type="entry name" value="KH_dom_type_2"/>
</dbReference>
<dbReference type="Gene3D" id="3.30.300.20">
    <property type="match status" value="1"/>
</dbReference>
<name>A0A075FPT7_9ARCH</name>
<gene>
    <name evidence="9" type="primary">RP-S3</name>
    <name evidence="9" type="synonym">rpsC</name>
</gene>
<dbReference type="InterPro" id="IPR009019">
    <property type="entry name" value="KH_sf_prok-type"/>
</dbReference>
<dbReference type="PANTHER" id="PTHR11760">
    <property type="entry name" value="30S/40S RIBOSOMAL PROTEIN S3"/>
    <property type="match status" value="1"/>
</dbReference>
<dbReference type="GO" id="GO:0003735">
    <property type="term" value="F:structural constituent of ribosome"/>
    <property type="evidence" value="ECO:0007669"/>
    <property type="project" value="UniProtKB-UniRule"/>
</dbReference>
<evidence type="ECO:0000256" key="2">
    <source>
        <dbReference type="ARBA" id="ARBA00022730"/>
    </source>
</evidence>
<dbReference type="SMART" id="SM00322">
    <property type="entry name" value="KH"/>
    <property type="match status" value="1"/>
</dbReference>
<protein>
    <recommendedName>
        <fullName evidence="6">30S ribosomal protein S3</fullName>
    </recommendedName>
</protein>
<dbReference type="Pfam" id="PF00189">
    <property type="entry name" value="Ribosomal_S3_C"/>
    <property type="match status" value="1"/>
</dbReference>
<evidence type="ECO:0000256" key="3">
    <source>
        <dbReference type="ARBA" id="ARBA00022884"/>
    </source>
</evidence>
<dbReference type="Pfam" id="PF07650">
    <property type="entry name" value="KH_2"/>
    <property type="match status" value="1"/>
</dbReference>
<comment type="similarity">
    <text evidence="1">Belongs to the universal ribosomal protein uS3 family.</text>
</comment>
<organism evidence="9">
    <name type="scientific">uncultured marine thaumarchaeote AD1000_33_G09</name>
    <dbReference type="NCBI Taxonomy" id="1455909"/>
    <lineage>
        <taxon>Archaea</taxon>
        <taxon>Nitrososphaerota</taxon>
        <taxon>environmental samples</taxon>
    </lineage>
</organism>
<dbReference type="CDD" id="cd02411">
    <property type="entry name" value="KH-II_30S_S3_arch"/>
    <property type="match status" value="1"/>
</dbReference>
<dbReference type="GO" id="GO:0006412">
    <property type="term" value="P:translation"/>
    <property type="evidence" value="ECO:0007669"/>
    <property type="project" value="UniProtKB-UniRule"/>
</dbReference>
<dbReference type="InterPro" id="IPR001351">
    <property type="entry name" value="Ribosomal_uS3_C"/>
</dbReference>
<dbReference type="NCBIfam" id="NF003219">
    <property type="entry name" value="PRK04191.1"/>
    <property type="match status" value="1"/>
</dbReference>
<reference evidence="9" key="1">
    <citation type="journal article" date="2014" name="Genome Biol. Evol.">
        <title>Pangenome evidence for extensive interdomain horizontal transfer affecting lineage core and shell genes in uncultured planktonic thaumarchaeota and euryarchaeota.</title>
        <authorList>
            <person name="Deschamps P."/>
            <person name="Zivanovic Y."/>
            <person name="Moreira D."/>
            <person name="Rodriguez-Valera F."/>
            <person name="Lopez-Garcia P."/>
        </authorList>
    </citation>
    <scope>NUCLEOTIDE SEQUENCE</scope>
</reference>
<dbReference type="NCBIfam" id="TIGR01008">
    <property type="entry name" value="uS3_euk_arch"/>
    <property type="match status" value="1"/>
</dbReference>
<keyword evidence="2" id="KW-0699">rRNA-binding</keyword>
<keyword evidence="3 7" id="KW-0694">RNA-binding</keyword>
<evidence type="ECO:0000256" key="7">
    <source>
        <dbReference type="PROSITE-ProRule" id="PRU00118"/>
    </source>
</evidence>
<proteinExistence type="inferred from homology"/>
<dbReference type="InterPro" id="IPR036419">
    <property type="entry name" value="Ribosomal_S3_C_sf"/>
</dbReference>
<evidence type="ECO:0000259" key="8">
    <source>
        <dbReference type="PROSITE" id="PS50823"/>
    </source>
</evidence>
<sequence length="154" mass="16955">MEKSQTTMIKKVLAKNSDLTALNDFLKDQLLDSGYSSVDIVKTPVGTTLNLFVNKPGLVIGRRGSGIRSLTEALETKFNITNPQISVTEVKIPELNAEIMASRLASSVQRGQPMRRAANWTMRMIMNNGARGVEIQVAGKMRSDRASFENLNQA</sequence>
<dbReference type="InterPro" id="IPR005703">
    <property type="entry name" value="Ribosomal_uS3_euk/arc"/>
</dbReference>
<dbReference type="PANTHER" id="PTHR11760:SF32">
    <property type="entry name" value="SMALL RIBOSOMAL SUBUNIT PROTEIN US3"/>
    <property type="match status" value="1"/>
</dbReference>
<dbReference type="EMBL" id="KF900391">
    <property type="protein sequence ID" value="AIE93344.1"/>
    <property type="molecule type" value="Genomic_DNA"/>
</dbReference>
<evidence type="ECO:0000313" key="9">
    <source>
        <dbReference type="EMBL" id="AIE93344.1"/>
    </source>
</evidence>
<dbReference type="PROSITE" id="PS50823">
    <property type="entry name" value="KH_TYPE_2"/>
    <property type="match status" value="1"/>
</dbReference>
<dbReference type="FunFam" id="3.30.300.20:FF:000001">
    <property type="entry name" value="30S ribosomal protein S3"/>
    <property type="match status" value="1"/>
</dbReference>